<evidence type="ECO:0000313" key="2">
    <source>
        <dbReference type="Proteomes" id="UP001152607"/>
    </source>
</evidence>
<proteinExistence type="predicted"/>
<protein>
    <submittedName>
        <fullName evidence="1">Uncharacterized protein</fullName>
    </submittedName>
</protein>
<comment type="caution">
    <text evidence="1">The sequence shown here is derived from an EMBL/GenBank/DDBJ whole genome shotgun (WGS) entry which is preliminary data.</text>
</comment>
<keyword evidence="2" id="KW-1185">Reference proteome</keyword>
<dbReference type="Proteomes" id="UP001152607">
    <property type="component" value="Unassembled WGS sequence"/>
</dbReference>
<dbReference type="AlphaFoldDB" id="A0A9W4UUG4"/>
<name>A0A9W4UUG4_9PLEO</name>
<sequence>MTDEWGPLIQLVQLPRTRRETLAQASKQARTQARKKDDDHHGALIAMYMDSTVAWHGVAYFGS</sequence>
<evidence type="ECO:0000313" key="1">
    <source>
        <dbReference type="EMBL" id="CAI6340952.1"/>
    </source>
</evidence>
<accession>A0A9W4UUG4</accession>
<organism evidence="1 2">
    <name type="scientific">Periconia digitata</name>
    <dbReference type="NCBI Taxonomy" id="1303443"/>
    <lineage>
        <taxon>Eukaryota</taxon>
        <taxon>Fungi</taxon>
        <taxon>Dikarya</taxon>
        <taxon>Ascomycota</taxon>
        <taxon>Pezizomycotina</taxon>
        <taxon>Dothideomycetes</taxon>
        <taxon>Pleosporomycetidae</taxon>
        <taxon>Pleosporales</taxon>
        <taxon>Massarineae</taxon>
        <taxon>Periconiaceae</taxon>
        <taxon>Periconia</taxon>
    </lineage>
</organism>
<dbReference type="EMBL" id="CAOQHR010000011">
    <property type="protein sequence ID" value="CAI6340952.1"/>
    <property type="molecule type" value="Genomic_DNA"/>
</dbReference>
<gene>
    <name evidence="1" type="ORF">PDIGIT_LOCUS14140</name>
</gene>
<reference evidence="1" key="1">
    <citation type="submission" date="2023-01" db="EMBL/GenBank/DDBJ databases">
        <authorList>
            <person name="Van Ghelder C."/>
            <person name="Rancurel C."/>
        </authorList>
    </citation>
    <scope>NUCLEOTIDE SEQUENCE</scope>
    <source>
        <strain evidence="1">CNCM I-4278</strain>
    </source>
</reference>